<dbReference type="GeneID" id="80558970"/>
<sequence length="173" mass="21085">MLKINNVLYLLSGRQRIFICKFTIDSFSSTNTKVNTIMTKNRFNDIHVRFSIKFTNRFKFARTLFEQWSKFFFIFKIHRIFICKFTIDSFSSTNTKVNTIMTKNRFNDIHVRFSIKFTNRFKFARTLFEQWSKFFFIFKIHRIISNICNSFFIFVMRKNVMKITSITFFGFTN</sequence>
<dbReference type="GeneID" id="80557696"/>
<dbReference type="RefSeq" id="YP_010841099.1">
    <property type="nucleotide sequence ID" value="NC_079139.1"/>
</dbReference>
<organism evidence="1 2">
    <name type="scientific">Cotonvirus japonicus</name>
    <dbReference type="NCBI Taxonomy" id="2811091"/>
    <lineage>
        <taxon>Viruses</taxon>
        <taxon>Varidnaviria</taxon>
        <taxon>Bamfordvirae</taxon>
        <taxon>Nucleocytoviricota</taxon>
        <taxon>Megaviricetes</taxon>
        <taxon>Imitervirales</taxon>
        <taxon>Mimiviridae</taxon>
        <taxon>Megamimivirinae</taxon>
        <taxon>Cotonvirus</taxon>
        <taxon>Cotonvirus japonicum</taxon>
    </lineage>
</organism>
<dbReference type="Proteomes" id="UP001321479">
    <property type="component" value="Segment"/>
</dbReference>
<name>A0ABM7NQQ2_9VIRU</name>
<reference evidence="1 2" key="1">
    <citation type="submission" date="2021-02" db="EMBL/GenBank/DDBJ databases">
        <title>Cotonvirus japonicus, which uses Golgi apparatus of host cells for its virion factory, phylogenetically links tailed tupanvirus and icosahedral mimivirus.</title>
        <authorList>
            <person name="Takahashi H."/>
            <person name="Fukaya S."/>
            <person name="Song C."/>
            <person name="Murata K."/>
            <person name="Takemura M."/>
        </authorList>
    </citation>
    <scope>NUCLEOTIDE SEQUENCE [LARGE SCALE GENOMIC DNA]</scope>
</reference>
<dbReference type="EMBL" id="AP024483">
    <property type="protein sequence ID" value="BCS82491.1"/>
    <property type="molecule type" value="Genomic_DNA"/>
</dbReference>
<dbReference type="EMBL" id="AP024483">
    <property type="protein sequence ID" value="BCS83765.1"/>
    <property type="molecule type" value="Genomic_DNA"/>
</dbReference>
<dbReference type="RefSeq" id="YP_010842373.1">
    <property type="nucleotide sequence ID" value="NC_079139.1"/>
</dbReference>
<evidence type="ECO:0000313" key="2">
    <source>
        <dbReference type="Proteomes" id="UP001321479"/>
    </source>
</evidence>
<keyword evidence="2" id="KW-1185">Reference proteome</keyword>
<evidence type="ECO:0000313" key="1">
    <source>
        <dbReference type="EMBL" id="BCS82491.1"/>
    </source>
</evidence>
<protein>
    <submittedName>
        <fullName evidence="1">ORFan</fullName>
    </submittedName>
</protein>
<accession>A0ABM7NQQ2</accession>
<proteinExistence type="predicted"/>